<accession>S0ESR8</accession>
<name>S0ESR8_CHTCT</name>
<dbReference type="InterPro" id="IPR030888">
    <property type="entry name" value="Put_ccm"/>
</dbReference>
<keyword evidence="1" id="KW-0812">Transmembrane</keyword>
<dbReference type="AlphaFoldDB" id="S0ESR8"/>
<dbReference type="EMBL" id="HF951689">
    <property type="protein sequence ID" value="CCW34391.1"/>
    <property type="molecule type" value="Genomic_DNA"/>
</dbReference>
<protein>
    <recommendedName>
        <fullName evidence="4">CcmD family protein</fullName>
    </recommendedName>
</protein>
<feature type="transmembrane region" description="Helical" evidence="1">
    <location>
        <begin position="6"/>
        <end position="28"/>
    </location>
</feature>
<dbReference type="STRING" id="454171.CP488_00594"/>
<reference evidence="3" key="1">
    <citation type="submission" date="2013-03" db="EMBL/GenBank/DDBJ databases">
        <title>Genome sequence of Chthonomonas calidirosea, the first sequenced genome from the Armatimonadetes phylum (formally candidate division OP10).</title>
        <authorList>
            <person name="Lee K.C.Y."/>
            <person name="Morgan X.C."/>
            <person name="Dunfield P.F."/>
            <person name="Tamas I."/>
            <person name="Houghton K.M."/>
            <person name="Vyssotski M."/>
            <person name="Ryan J.L.J."/>
            <person name="Lagutin K."/>
            <person name="McDonald I.R."/>
            <person name="Stott M.B."/>
        </authorList>
    </citation>
    <scope>NUCLEOTIDE SEQUENCE [LARGE SCALE GENOMIC DNA]</scope>
    <source>
        <strain evidence="3">DSM 23976 / ICMP 18418 / T49</strain>
    </source>
</reference>
<dbReference type="PATRIC" id="fig|1303518.3.peg.568"/>
<keyword evidence="3" id="KW-1185">Reference proteome</keyword>
<evidence type="ECO:0000313" key="2">
    <source>
        <dbReference type="EMBL" id="CCW34391.1"/>
    </source>
</evidence>
<dbReference type="NCBIfam" id="TIGR04391">
    <property type="entry name" value="CcmD_alt_fam"/>
    <property type="match status" value="1"/>
</dbReference>
<evidence type="ECO:0000313" key="3">
    <source>
        <dbReference type="Proteomes" id="UP000014227"/>
    </source>
</evidence>
<evidence type="ECO:0000256" key="1">
    <source>
        <dbReference type="SAM" id="Phobius"/>
    </source>
</evidence>
<dbReference type="InParanoid" id="S0ESR8"/>
<proteinExistence type="predicted"/>
<gene>
    <name evidence="2" type="ORF">CCALI_00560</name>
</gene>
<dbReference type="KEGG" id="ccz:CCALI_00560"/>
<sequence>MSHSAVLFFVMLVPLIVWLGLFCYLFIIDRAIRRMEIRIEEKEVL</sequence>
<organism evidence="2 3">
    <name type="scientific">Chthonomonas calidirosea (strain DSM 23976 / ICMP 18418 / T49)</name>
    <dbReference type="NCBI Taxonomy" id="1303518"/>
    <lineage>
        <taxon>Bacteria</taxon>
        <taxon>Bacillati</taxon>
        <taxon>Armatimonadota</taxon>
        <taxon>Chthonomonadia</taxon>
        <taxon>Chthonomonadales</taxon>
        <taxon>Chthonomonadaceae</taxon>
        <taxon>Chthonomonas</taxon>
    </lineage>
</organism>
<keyword evidence="1" id="KW-0472">Membrane</keyword>
<keyword evidence="1" id="KW-1133">Transmembrane helix</keyword>
<dbReference type="HOGENOM" id="CLU_3197791_0_0_0"/>
<dbReference type="RefSeq" id="WP_016481953.1">
    <property type="nucleotide sequence ID" value="NC_021487.1"/>
</dbReference>
<evidence type="ECO:0008006" key="4">
    <source>
        <dbReference type="Google" id="ProtNLM"/>
    </source>
</evidence>
<dbReference type="Proteomes" id="UP000014227">
    <property type="component" value="Chromosome I"/>
</dbReference>